<dbReference type="PANTHER" id="PTHR13292">
    <property type="entry name" value="AUTOPHAGY-RELATED PROTEIN 101"/>
    <property type="match status" value="1"/>
</dbReference>
<gene>
    <name evidence="4" type="ORF">BGZ96_003156</name>
</gene>
<keyword evidence="5" id="KW-1185">Reference proteome</keyword>
<proteinExistence type="inferred from homology"/>
<evidence type="ECO:0000313" key="4">
    <source>
        <dbReference type="EMBL" id="KAG0293215.1"/>
    </source>
</evidence>
<comment type="caution">
    <text evidence="4">The sequence shown here is derived from an EMBL/GenBank/DDBJ whole genome shotgun (WGS) entry which is preliminary data.</text>
</comment>
<dbReference type="InterPro" id="IPR012445">
    <property type="entry name" value="ATG101"/>
</dbReference>
<dbReference type="EMBL" id="JAAAIM010000165">
    <property type="protein sequence ID" value="KAG0293215.1"/>
    <property type="molecule type" value="Genomic_DNA"/>
</dbReference>
<evidence type="ECO:0000256" key="3">
    <source>
        <dbReference type="ARBA" id="ARBA00023006"/>
    </source>
</evidence>
<accession>A0ABQ7K784</accession>
<evidence type="ECO:0000256" key="2">
    <source>
        <dbReference type="ARBA" id="ARBA00018874"/>
    </source>
</evidence>
<dbReference type="Proteomes" id="UP001194696">
    <property type="component" value="Unassembled WGS sequence"/>
</dbReference>
<sequence length="197" mass="22573">MTHYQPVMFPVELTVERSYLKDALRAILHTVLFHRVFANIKPRDMDILDLTIPIIDDPEVDKLVDEKITAFVKVVDANPQSKGQIGIMFYEKRTKRAWFTSTSSEVCWEQWAITINVVTNINDKDKQRSIKNMEKALSSLFLSILRTVNERKDHIPPITTSDGNPFPYQIVIPTASDTWGSMFKRMLDTSASSSPII</sequence>
<keyword evidence="3" id="KW-0072">Autophagy</keyword>
<dbReference type="PANTHER" id="PTHR13292:SF0">
    <property type="entry name" value="AUTOPHAGY-RELATED PROTEIN 101"/>
    <property type="match status" value="1"/>
</dbReference>
<protein>
    <recommendedName>
        <fullName evidence="2">Autophagy-related protein 101</fullName>
    </recommendedName>
</protein>
<evidence type="ECO:0000256" key="1">
    <source>
        <dbReference type="ARBA" id="ARBA00007130"/>
    </source>
</evidence>
<reference evidence="4 5" key="1">
    <citation type="journal article" date="2020" name="Fungal Divers.">
        <title>Resolving the Mortierellaceae phylogeny through synthesis of multi-gene phylogenetics and phylogenomics.</title>
        <authorList>
            <person name="Vandepol N."/>
            <person name="Liber J."/>
            <person name="Desiro A."/>
            <person name="Na H."/>
            <person name="Kennedy M."/>
            <person name="Barry K."/>
            <person name="Grigoriev I.V."/>
            <person name="Miller A.N."/>
            <person name="O'Donnell K."/>
            <person name="Stajich J.E."/>
            <person name="Bonito G."/>
        </authorList>
    </citation>
    <scope>NUCLEOTIDE SEQUENCE [LARGE SCALE GENOMIC DNA]</scope>
    <source>
        <strain evidence="4 5">AD045</strain>
    </source>
</reference>
<evidence type="ECO:0000313" key="5">
    <source>
        <dbReference type="Proteomes" id="UP001194696"/>
    </source>
</evidence>
<comment type="similarity">
    <text evidence="1">Belongs to the ATG101 family.</text>
</comment>
<name>A0ABQ7K784_9FUNG</name>
<dbReference type="Pfam" id="PF07855">
    <property type="entry name" value="ATG101"/>
    <property type="match status" value="1"/>
</dbReference>
<organism evidence="4 5">
    <name type="scientific">Linnemannia gamsii</name>
    <dbReference type="NCBI Taxonomy" id="64522"/>
    <lineage>
        <taxon>Eukaryota</taxon>
        <taxon>Fungi</taxon>
        <taxon>Fungi incertae sedis</taxon>
        <taxon>Mucoromycota</taxon>
        <taxon>Mortierellomycotina</taxon>
        <taxon>Mortierellomycetes</taxon>
        <taxon>Mortierellales</taxon>
        <taxon>Mortierellaceae</taxon>
        <taxon>Linnemannia</taxon>
    </lineage>
</organism>